<keyword evidence="5 7" id="KW-0508">mRNA splicing</keyword>
<keyword evidence="6 7" id="KW-0539">Nucleus</keyword>
<dbReference type="VEuPathDB" id="PiroplasmaDB:BmR1_04g06755"/>
<evidence type="ECO:0000256" key="4">
    <source>
        <dbReference type="ARBA" id="ARBA00022728"/>
    </source>
</evidence>
<keyword evidence="4 7" id="KW-0747">Spliceosome</keyword>
<dbReference type="GO" id="GO:0005681">
    <property type="term" value="C:spliceosomal complex"/>
    <property type="evidence" value="ECO:0007669"/>
    <property type="project" value="UniProtKB-KW"/>
</dbReference>
<reference evidence="9 10" key="1">
    <citation type="journal article" date="2012" name="Nucleic Acids Res.">
        <title>Sequencing of the smallest Apicomplexan genome from the human pathogen Babesia microti.</title>
        <authorList>
            <person name="Cornillot E."/>
            <person name="Hadj-Kaddour K."/>
            <person name="Dassouli A."/>
            <person name="Noel B."/>
            <person name="Ranwez V."/>
            <person name="Vacherie B."/>
            <person name="Augagneur Y."/>
            <person name="Bres V."/>
            <person name="Duclos A."/>
            <person name="Randazzo S."/>
            <person name="Carcy B."/>
            <person name="Debierre-Grockiego F."/>
            <person name="Delbecq S."/>
            <person name="Moubri-Menage K."/>
            <person name="Shams-Eldin H."/>
            <person name="Usmani-Brown S."/>
            <person name="Bringaud F."/>
            <person name="Wincker P."/>
            <person name="Vivares C.P."/>
            <person name="Schwarz R.T."/>
            <person name="Schetters T.P."/>
            <person name="Krause P.J."/>
            <person name="Gorenflot A."/>
            <person name="Berry V."/>
            <person name="Barbe V."/>
            <person name="Ben Mamoun C."/>
        </authorList>
    </citation>
    <scope>NUCLEOTIDE SEQUENCE [LARGE SCALE GENOMIC DNA]</scope>
    <source>
        <strain evidence="9 10">RI</strain>
    </source>
</reference>
<feature type="compositionally biased region" description="Basic and acidic residues" evidence="8">
    <location>
        <begin position="382"/>
        <end position="398"/>
    </location>
</feature>
<evidence type="ECO:0000256" key="8">
    <source>
        <dbReference type="SAM" id="MobiDB-lite"/>
    </source>
</evidence>
<dbReference type="EMBL" id="LN871599">
    <property type="protein sequence ID" value="SIO73693.1"/>
    <property type="molecule type" value="Genomic_DNA"/>
</dbReference>
<reference evidence="9 10" key="3">
    <citation type="journal article" date="2016" name="Sci. Rep.">
        <title>Genome-wide diversity and gene expression profiling of Babesia microti isolates identify polymorphic genes that mediate host-pathogen interactions.</title>
        <authorList>
            <person name="Silva J.C."/>
            <person name="Cornillot E."/>
            <person name="McCracken C."/>
            <person name="Usmani-Brown S."/>
            <person name="Dwivedi A."/>
            <person name="Ifeonu O.O."/>
            <person name="Crabtree J."/>
            <person name="Gotia H.T."/>
            <person name="Virji A.Z."/>
            <person name="Reynes C."/>
            <person name="Colinge J."/>
            <person name="Kumar V."/>
            <person name="Lawres L."/>
            <person name="Pazzi J.E."/>
            <person name="Pablo J.V."/>
            <person name="Hung C."/>
            <person name="Brancato J."/>
            <person name="Kumari P."/>
            <person name="Orvis J."/>
            <person name="Tretina K."/>
            <person name="Chibucos M."/>
            <person name="Ott S."/>
            <person name="Sadzewicz L."/>
            <person name="Sengamalay N."/>
            <person name="Shetty A.C."/>
            <person name="Su Q."/>
            <person name="Tallon L."/>
            <person name="Fraser C.M."/>
            <person name="Frutos R."/>
            <person name="Molina D.M."/>
            <person name="Krause P.J."/>
            <person name="Ben Mamoun C."/>
        </authorList>
    </citation>
    <scope>NUCLEOTIDE SEQUENCE [LARGE SCALE GENOMIC DNA]</scope>
    <source>
        <strain evidence="9 10">RI</strain>
    </source>
</reference>
<dbReference type="InterPro" id="IPR005037">
    <property type="entry name" value="PRP38"/>
</dbReference>
<comment type="subcellular location">
    <subcellularLocation>
        <location evidence="1 7">Nucleus</location>
    </subcellularLocation>
</comment>
<gene>
    <name evidence="9" type="ORF">BmR1_04g06755</name>
</gene>
<dbReference type="AlphaFoldDB" id="A0A1N6LXV5"/>
<keyword evidence="3 7" id="KW-0507">mRNA processing</keyword>
<evidence type="ECO:0000313" key="9">
    <source>
        <dbReference type="EMBL" id="SIO73693.1"/>
    </source>
</evidence>
<evidence type="ECO:0000256" key="5">
    <source>
        <dbReference type="ARBA" id="ARBA00023187"/>
    </source>
</evidence>
<feature type="compositionally biased region" description="Basic and acidic residues" evidence="8">
    <location>
        <begin position="311"/>
        <end position="334"/>
    </location>
</feature>
<evidence type="ECO:0000256" key="2">
    <source>
        <dbReference type="ARBA" id="ARBA00006164"/>
    </source>
</evidence>
<dbReference type="KEGG" id="bmic:BmR1_04g06755"/>
<accession>A0A1N6LXV5</accession>
<dbReference type="Pfam" id="PF03371">
    <property type="entry name" value="PRP38"/>
    <property type="match status" value="1"/>
</dbReference>
<protein>
    <recommendedName>
        <fullName evidence="7">Pre-mRNA-splicing factor 38</fullName>
    </recommendedName>
</protein>
<sequence length="424" mass="50293">MDIHQYNNISQESTQFGFFDTDSTQDIVPKCHMHNKHQNGCRFCVKYKESLNNSKKSDNYNYYNSNLSESSHENNTVISNLNPILRNNILSSEYYKSIAGFDTFEEILQEIHQHADHAEPFCSANRLKPSTLFCCLYKLFTMNLEDDNLNLLLEDTTSVYARCCGFLYIRYSFHYEKLYKWFKPYLLDIQEFTIDLAKSKTVTLGGYLHSLLIDEKYFTIVLPRLPIKFKNNCVPEILEFEEFRRRKITNLRNIEQFTSNVQIEFFDGQRWKRGQVIEVHPKGGLTTITVSKSDGMSEIVDLSAIKLPSECKDDDKRSGRYDGSRSRDRDYRGSRDRRRSRSRDRDRNRYRNMDRDMRRDKGRRSKSVDRTYGNHRNNKNSNYDDRYEEYKRIEREKALASGKDYSRRPSSFKSSLSCRANIYH</sequence>
<evidence type="ECO:0000256" key="6">
    <source>
        <dbReference type="ARBA" id="ARBA00023242"/>
    </source>
</evidence>
<dbReference type="GeneID" id="24425996"/>
<comment type="similarity">
    <text evidence="2 7">Belongs to the PRP38 family.</text>
</comment>
<keyword evidence="10" id="KW-1185">Reference proteome</keyword>
<evidence type="ECO:0000256" key="1">
    <source>
        <dbReference type="ARBA" id="ARBA00004123"/>
    </source>
</evidence>
<dbReference type="Proteomes" id="UP000002899">
    <property type="component" value="Chromosome IV"/>
</dbReference>
<reference evidence="9 10" key="2">
    <citation type="journal article" date="2013" name="PLoS ONE">
        <title>Whole genome mapping and re-organization of the nuclear and mitochondrial genomes of Babesia microti isolates.</title>
        <authorList>
            <person name="Cornillot E."/>
            <person name="Dassouli A."/>
            <person name="Garg A."/>
            <person name="Pachikara N."/>
            <person name="Randazzo S."/>
            <person name="Depoix D."/>
            <person name="Carcy B."/>
            <person name="Delbecq S."/>
            <person name="Frutos R."/>
            <person name="Silva J.C."/>
            <person name="Sutton R."/>
            <person name="Krause P.J."/>
            <person name="Mamoun C.B."/>
        </authorList>
    </citation>
    <scope>NUCLEOTIDE SEQUENCE [LARGE SCALE GENOMIC DNA]</scope>
    <source>
        <strain evidence="9 10">RI</strain>
    </source>
</reference>
<dbReference type="OrthoDB" id="3881at2759"/>
<feature type="compositionally biased region" description="Basic and acidic residues" evidence="8">
    <location>
        <begin position="343"/>
        <end position="359"/>
    </location>
</feature>
<evidence type="ECO:0000256" key="7">
    <source>
        <dbReference type="RuleBase" id="RU367025"/>
    </source>
</evidence>
<organism evidence="9 10">
    <name type="scientific">Babesia microti (strain RI)</name>
    <dbReference type="NCBI Taxonomy" id="1133968"/>
    <lineage>
        <taxon>Eukaryota</taxon>
        <taxon>Sar</taxon>
        <taxon>Alveolata</taxon>
        <taxon>Apicomplexa</taxon>
        <taxon>Aconoidasida</taxon>
        <taxon>Piroplasmida</taxon>
        <taxon>Babesiidae</taxon>
        <taxon>Babesia</taxon>
    </lineage>
</organism>
<comment type="function">
    <text evidence="7">Required for pre-mRNA splicing.</text>
</comment>
<dbReference type="PANTHER" id="PTHR23142">
    <property type="entry name" value="PRE-MRNA-SPLICING FACTOR 38A-RELATED"/>
    <property type="match status" value="1"/>
</dbReference>
<feature type="compositionally biased region" description="Low complexity" evidence="8">
    <location>
        <begin position="408"/>
        <end position="424"/>
    </location>
</feature>
<proteinExistence type="inferred from homology"/>
<dbReference type="GO" id="GO:0000398">
    <property type="term" value="P:mRNA splicing, via spliceosome"/>
    <property type="evidence" value="ECO:0007669"/>
    <property type="project" value="UniProtKB-UniRule"/>
</dbReference>
<feature type="region of interest" description="Disordered" evidence="8">
    <location>
        <begin position="311"/>
        <end position="424"/>
    </location>
</feature>
<evidence type="ECO:0000256" key="3">
    <source>
        <dbReference type="ARBA" id="ARBA00022664"/>
    </source>
</evidence>
<evidence type="ECO:0000313" key="10">
    <source>
        <dbReference type="Proteomes" id="UP000002899"/>
    </source>
</evidence>
<name>A0A1N6LXV5_BABMR</name>
<dbReference type="RefSeq" id="XP_021337761.1">
    <property type="nucleotide sequence ID" value="XM_021482543.1"/>
</dbReference>